<sequence length="155" mass="17574">MDSTFHLWKSTYIVKEKTWKDSKIILDRKSYLVTLDGSGQQNIEEFQKQTQNTAERSTSRAAIQAFCGSLEHGGDSFSGGAPQLVGLWRIGKARQFGFWWNNKRYINGIEFPDSADHTKVSWFNKLFERCNGLDGNILPGAQPHQPAVSIFQTES</sequence>
<comment type="caution">
    <text evidence="1">The sequence shown here is derived from an EMBL/GenBank/DDBJ whole genome shotgun (WGS) entry which is preliminary data.</text>
</comment>
<dbReference type="AlphaFoldDB" id="A0A252EE17"/>
<dbReference type="EMBL" id="JOOZ01000139">
    <property type="protein sequence ID" value="OUL64667.1"/>
    <property type="molecule type" value="Genomic_DNA"/>
</dbReference>
<reference evidence="1 2" key="1">
    <citation type="submission" date="2014-06" db="EMBL/GenBank/DDBJ databases">
        <authorList>
            <person name="Ju J."/>
            <person name="Zhang J."/>
        </authorList>
    </citation>
    <scope>NUCLEOTIDE SEQUENCE [LARGE SCALE GENOMIC DNA]</scope>
    <source>
        <strain evidence="1">DmL_050</strain>
    </source>
</reference>
<protein>
    <submittedName>
        <fullName evidence="1">Uncharacterized protein</fullName>
    </submittedName>
</protein>
<name>A0A252EE17_9PROT</name>
<organism evidence="1 2">
    <name type="scientific">Acetobacter senegalensis</name>
    <dbReference type="NCBI Taxonomy" id="446692"/>
    <lineage>
        <taxon>Bacteria</taxon>
        <taxon>Pseudomonadati</taxon>
        <taxon>Pseudomonadota</taxon>
        <taxon>Alphaproteobacteria</taxon>
        <taxon>Acetobacterales</taxon>
        <taxon>Acetobacteraceae</taxon>
        <taxon>Acetobacter</taxon>
    </lineage>
</organism>
<evidence type="ECO:0000313" key="2">
    <source>
        <dbReference type="Proteomes" id="UP000195072"/>
    </source>
</evidence>
<evidence type="ECO:0000313" key="1">
    <source>
        <dbReference type="EMBL" id="OUL64667.1"/>
    </source>
</evidence>
<gene>
    <name evidence="1" type="ORF">HK16_03095</name>
</gene>
<accession>A0A252EE17</accession>
<proteinExistence type="predicted"/>
<dbReference type="Proteomes" id="UP000195072">
    <property type="component" value="Unassembled WGS sequence"/>
</dbReference>